<dbReference type="VEuPathDB" id="PlasmoDB:PGAL8A_00326200"/>
<evidence type="ECO:0000256" key="1">
    <source>
        <dbReference type="SAM" id="Phobius"/>
    </source>
</evidence>
<accession>A0A1J1GYG0</accession>
<evidence type="ECO:0000313" key="3">
    <source>
        <dbReference type="Proteomes" id="UP000220797"/>
    </source>
</evidence>
<organism evidence="2 3">
    <name type="scientific">Plasmodium gallinaceum</name>
    <dbReference type="NCBI Taxonomy" id="5849"/>
    <lineage>
        <taxon>Eukaryota</taxon>
        <taxon>Sar</taxon>
        <taxon>Alveolata</taxon>
        <taxon>Apicomplexa</taxon>
        <taxon>Aconoidasida</taxon>
        <taxon>Haemosporida</taxon>
        <taxon>Plasmodiidae</taxon>
        <taxon>Plasmodium</taxon>
        <taxon>Plasmodium (Haemamoeba)</taxon>
    </lineage>
</organism>
<dbReference type="RefSeq" id="XP_028528856.1">
    <property type="nucleotide sequence ID" value="XM_028672289.1"/>
</dbReference>
<dbReference type="AlphaFoldDB" id="A0A1J1GYG0"/>
<reference evidence="2" key="1">
    <citation type="submission" date="2015-04" db="EMBL/GenBank/DDBJ databases">
        <authorList>
            <consortium name="Pathogen Informatics"/>
        </authorList>
    </citation>
    <scope>NUCLEOTIDE SEQUENCE [LARGE SCALE GENOMIC DNA]</scope>
    <source>
        <strain evidence="2">8A</strain>
    </source>
</reference>
<keyword evidence="1" id="KW-0812">Transmembrane</keyword>
<keyword evidence="1" id="KW-1133">Transmembrane helix</keyword>
<keyword evidence="1" id="KW-0472">Membrane</keyword>
<sequence length="138" mass="16904">MKTFTLCLKIFTFLILTWIFHCFYNHNSSSSFINKDTFKINNRLKYQRLLAETDVLEKKQIHIKERKEYYPSGEKDNKDENLVNFKNIYIMLYSALFLSIYELFSKRTNYMSKECYLQSLVFYRKNISYERHLEELLI</sequence>
<dbReference type="Proteomes" id="UP000220797">
    <property type="component" value="Unassembled WGS sequence"/>
</dbReference>
<evidence type="ECO:0000313" key="2">
    <source>
        <dbReference type="EMBL" id="CRG96048.1"/>
    </source>
</evidence>
<proteinExistence type="predicted"/>
<name>A0A1J1GYG0_PLAGA</name>
<feature type="transmembrane region" description="Helical" evidence="1">
    <location>
        <begin position="7"/>
        <end position="26"/>
    </location>
</feature>
<keyword evidence="3" id="KW-1185">Reference proteome</keyword>
<gene>
    <name evidence="2" type="ORF">PGAL8A_00326200</name>
</gene>
<dbReference type="GeneID" id="39731794"/>
<comment type="caution">
    <text evidence="2">The sequence shown here is derived from an EMBL/GenBank/DDBJ whole genome shotgun (WGS) entry which is preliminary data.</text>
</comment>
<dbReference type="EMBL" id="CVMV01000053">
    <property type="protein sequence ID" value="CRG96048.1"/>
    <property type="molecule type" value="Genomic_DNA"/>
</dbReference>
<feature type="transmembrane region" description="Helical" evidence="1">
    <location>
        <begin position="88"/>
        <end position="104"/>
    </location>
</feature>
<protein>
    <submittedName>
        <fullName evidence="2">Fam-g protein</fullName>
    </submittedName>
</protein>